<dbReference type="Proteomes" id="UP000054485">
    <property type="component" value="Unassembled WGS sequence"/>
</dbReference>
<organism evidence="2 3">
    <name type="scientific">Suillus luteus UH-Slu-Lm8-n1</name>
    <dbReference type="NCBI Taxonomy" id="930992"/>
    <lineage>
        <taxon>Eukaryota</taxon>
        <taxon>Fungi</taxon>
        <taxon>Dikarya</taxon>
        <taxon>Basidiomycota</taxon>
        <taxon>Agaricomycotina</taxon>
        <taxon>Agaricomycetes</taxon>
        <taxon>Agaricomycetidae</taxon>
        <taxon>Boletales</taxon>
        <taxon>Suillineae</taxon>
        <taxon>Suillaceae</taxon>
        <taxon>Suillus</taxon>
    </lineage>
</organism>
<name>A0A0D0ALN3_9AGAM</name>
<evidence type="ECO:0000313" key="2">
    <source>
        <dbReference type="EMBL" id="KIK42801.1"/>
    </source>
</evidence>
<reference evidence="2 3" key="1">
    <citation type="submission" date="2014-04" db="EMBL/GenBank/DDBJ databases">
        <authorList>
            <consortium name="DOE Joint Genome Institute"/>
            <person name="Kuo A."/>
            <person name="Ruytinx J."/>
            <person name="Rineau F."/>
            <person name="Colpaert J."/>
            <person name="Kohler A."/>
            <person name="Nagy L.G."/>
            <person name="Floudas D."/>
            <person name="Copeland A."/>
            <person name="Barry K.W."/>
            <person name="Cichocki N."/>
            <person name="Veneault-Fourrey C."/>
            <person name="LaButti K."/>
            <person name="Lindquist E.A."/>
            <person name="Lipzen A."/>
            <person name="Lundell T."/>
            <person name="Morin E."/>
            <person name="Murat C."/>
            <person name="Sun H."/>
            <person name="Tunlid A."/>
            <person name="Henrissat B."/>
            <person name="Grigoriev I.V."/>
            <person name="Hibbett D.S."/>
            <person name="Martin F."/>
            <person name="Nordberg H.P."/>
            <person name="Cantor M.N."/>
            <person name="Hua S.X."/>
        </authorList>
    </citation>
    <scope>NUCLEOTIDE SEQUENCE [LARGE SCALE GENOMIC DNA]</scope>
    <source>
        <strain evidence="2 3">UH-Slu-Lm8-n1</strain>
    </source>
</reference>
<keyword evidence="3" id="KW-1185">Reference proteome</keyword>
<protein>
    <submittedName>
        <fullName evidence="2">Uncharacterized protein</fullName>
    </submittedName>
</protein>
<proteinExistence type="predicted"/>
<evidence type="ECO:0000313" key="3">
    <source>
        <dbReference type="Proteomes" id="UP000054485"/>
    </source>
</evidence>
<reference evidence="3" key="2">
    <citation type="submission" date="2015-01" db="EMBL/GenBank/DDBJ databases">
        <title>Evolutionary Origins and Diversification of the Mycorrhizal Mutualists.</title>
        <authorList>
            <consortium name="DOE Joint Genome Institute"/>
            <consortium name="Mycorrhizal Genomics Consortium"/>
            <person name="Kohler A."/>
            <person name="Kuo A."/>
            <person name="Nagy L.G."/>
            <person name="Floudas D."/>
            <person name="Copeland A."/>
            <person name="Barry K.W."/>
            <person name="Cichocki N."/>
            <person name="Veneault-Fourrey C."/>
            <person name="LaButti K."/>
            <person name="Lindquist E.A."/>
            <person name="Lipzen A."/>
            <person name="Lundell T."/>
            <person name="Morin E."/>
            <person name="Murat C."/>
            <person name="Riley R."/>
            <person name="Ohm R."/>
            <person name="Sun H."/>
            <person name="Tunlid A."/>
            <person name="Henrissat B."/>
            <person name="Grigoriev I.V."/>
            <person name="Hibbett D.S."/>
            <person name="Martin F."/>
        </authorList>
    </citation>
    <scope>NUCLEOTIDE SEQUENCE [LARGE SCALE GENOMIC DNA]</scope>
    <source>
        <strain evidence="3">UH-Slu-Lm8-n1</strain>
    </source>
</reference>
<dbReference type="EMBL" id="KN835229">
    <property type="protein sequence ID" value="KIK42801.1"/>
    <property type="molecule type" value="Genomic_DNA"/>
</dbReference>
<feature type="region of interest" description="Disordered" evidence="1">
    <location>
        <begin position="22"/>
        <end position="43"/>
    </location>
</feature>
<accession>A0A0D0ALN3</accession>
<evidence type="ECO:0000256" key="1">
    <source>
        <dbReference type="SAM" id="MobiDB-lite"/>
    </source>
</evidence>
<dbReference type="HOGENOM" id="CLU_2607628_0_0_1"/>
<gene>
    <name evidence="2" type="ORF">CY34DRAFT_793368</name>
</gene>
<dbReference type="OrthoDB" id="10465950at2759"/>
<sequence length="79" mass="8629">MAHCTDRIHLCSLSHPQFMNAGIPRGSHSSAQHSRESRGISCGWPPRPSKPYILVVPVACSVSQNLNPKPLVPSGRREC</sequence>
<dbReference type="AlphaFoldDB" id="A0A0D0ALN3"/>
<dbReference type="InParanoid" id="A0A0D0ALN3"/>